<organism evidence="2 3">
    <name type="scientific">Solanum verrucosum</name>
    <dbReference type="NCBI Taxonomy" id="315347"/>
    <lineage>
        <taxon>Eukaryota</taxon>
        <taxon>Viridiplantae</taxon>
        <taxon>Streptophyta</taxon>
        <taxon>Embryophyta</taxon>
        <taxon>Tracheophyta</taxon>
        <taxon>Spermatophyta</taxon>
        <taxon>Magnoliopsida</taxon>
        <taxon>eudicotyledons</taxon>
        <taxon>Gunneridae</taxon>
        <taxon>Pentapetalae</taxon>
        <taxon>asterids</taxon>
        <taxon>lamiids</taxon>
        <taxon>Solanales</taxon>
        <taxon>Solanaceae</taxon>
        <taxon>Solanoideae</taxon>
        <taxon>Solaneae</taxon>
        <taxon>Solanum</taxon>
    </lineage>
</organism>
<dbReference type="CDD" id="cd09272">
    <property type="entry name" value="RNase_HI_RT_Ty1"/>
    <property type="match status" value="1"/>
</dbReference>
<dbReference type="AlphaFoldDB" id="A0AAF0U391"/>
<reference evidence="2" key="1">
    <citation type="submission" date="2023-08" db="EMBL/GenBank/DDBJ databases">
        <title>A de novo genome assembly of Solanum verrucosum Schlechtendal, a Mexican diploid species geographically isolated from the other diploid A-genome species in potato relatives.</title>
        <authorList>
            <person name="Hosaka K."/>
        </authorList>
    </citation>
    <scope>NUCLEOTIDE SEQUENCE</scope>
    <source>
        <tissue evidence="2">Young leaves</tissue>
    </source>
</reference>
<keyword evidence="1" id="KW-0472">Membrane</keyword>
<proteinExistence type="predicted"/>
<dbReference type="PANTHER" id="PTHR11439">
    <property type="entry name" value="GAG-POL-RELATED RETROTRANSPOSON"/>
    <property type="match status" value="1"/>
</dbReference>
<keyword evidence="1" id="KW-1133">Transmembrane helix</keyword>
<name>A0AAF0U391_SOLVR</name>
<gene>
    <name evidence="2" type="ORF">MTR67_031812</name>
</gene>
<dbReference type="SUPFAM" id="SSF56672">
    <property type="entry name" value="DNA/RNA polymerases"/>
    <property type="match status" value="1"/>
</dbReference>
<accession>A0AAF0U391</accession>
<feature type="transmembrane region" description="Helical" evidence="1">
    <location>
        <begin position="191"/>
        <end position="208"/>
    </location>
</feature>
<evidence type="ECO:0000256" key="1">
    <source>
        <dbReference type="SAM" id="Phobius"/>
    </source>
</evidence>
<evidence type="ECO:0000313" key="3">
    <source>
        <dbReference type="Proteomes" id="UP001234989"/>
    </source>
</evidence>
<dbReference type="PANTHER" id="PTHR11439:SF450">
    <property type="entry name" value="REVERSE TRANSCRIPTASE TY1_COPIA-TYPE DOMAIN-CONTAINING PROTEIN"/>
    <property type="match status" value="1"/>
</dbReference>
<keyword evidence="1" id="KW-0812">Transmembrane</keyword>
<evidence type="ECO:0000313" key="2">
    <source>
        <dbReference type="EMBL" id="WMV38427.1"/>
    </source>
</evidence>
<dbReference type="InterPro" id="IPR043502">
    <property type="entry name" value="DNA/RNA_pol_sf"/>
</dbReference>
<dbReference type="EMBL" id="CP133618">
    <property type="protein sequence ID" value="WMV38427.1"/>
    <property type="molecule type" value="Genomic_DNA"/>
</dbReference>
<keyword evidence="3" id="KW-1185">Reference proteome</keyword>
<dbReference type="Proteomes" id="UP001234989">
    <property type="component" value="Chromosome 7"/>
</dbReference>
<sequence length="214" mass="24410">MAVNSKLHIGDSPLFHDATLYQKIFGALQYVTLTHPHIAFVVNKACQFMHNPTVNQWVVVKHIPRYLKHTQHFHLQVSCSSTLLLQVFTDSHWAGSLDDRKSTSGYAIFLGAAFISWSSKKQCTVARSSTESEYKTLADAAAELTWIQSILNELGVRVPKAPILGCDNIGAAYLSINPIFHARTKHIELDFHIYYIGYIYIYILHWITDKYREK</sequence>
<protein>
    <submittedName>
        <fullName evidence="2">Uncharacterized protein</fullName>
    </submittedName>
</protein>